<proteinExistence type="predicted"/>
<feature type="region of interest" description="Disordered" evidence="1">
    <location>
        <begin position="19"/>
        <end position="41"/>
    </location>
</feature>
<feature type="signal peptide" evidence="2">
    <location>
        <begin position="1"/>
        <end position="20"/>
    </location>
</feature>
<reference evidence="3 4" key="1">
    <citation type="submission" date="2017-09" db="EMBL/GenBank/DDBJ databases">
        <authorList>
            <person name="Ehlers B."/>
            <person name="Leendertz F.H."/>
        </authorList>
    </citation>
    <scope>NUCLEOTIDE SEQUENCE [LARGE SCALE GENOMIC DNA]</scope>
    <source>
        <strain evidence="3 4">USBA 140</strain>
    </source>
</reference>
<feature type="compositionally biased region" description="Pro residues" evidence="1">
    <location>
        <begin position="22"/>
        <end position="33"/>
    </location>
</feature>
<evidence type="ECO:0000313" key="4">
    <source>
        <dbReference type="Proteomes" id="UP000219621"/>
    </source>
</evidence>
<dbReference type="Gene3D" id="3.30.10.10">
    <property type="entry name" value="Trypsin Inhibitor V, subunit A"/>
    <property type="match status" value="1"/>
</dbReference>
<dbReference type="EMBL" id="OCNJ01000010">
    <property type="protein sequence ID" value="SOD99814.1"/>
    <property type="molecule type" value="Genomic_DNA"/>
</dbReference>
<evidence type="ECO:0000313" key="3">
    <source>
        <dbReference type="EMBL" id="SOD99814.1"/>
    </source>
</evidence>
<feature type="chain" id="PRO_5012154198" evidence="2">
    <location>
        <begin position="21"/>
        <end position="112"/>
    </location>
</feature>
<organism evidence="3 4">
    <name type="scientific">Caenispirillum bisanense</name>
    <dbReference type="NCBI Taxonomy" id="414052"/>
    <lineage>
        <taxon>Bacteria</taxon>
        <taxon>Pseudomonadati</taxon>
        <taxon>Pseudomonadota</taxon>
        <taxon>Alphaproteobacteria</taxon>
        <taxon>Rhodospirillales</taxon>
        <taxon>Novispirillaceae</taxon>
        <taxon>Caenispirillum</taxon>
    </lineage>
</organism>
<dbReference type="Pfam" id="PF11720">
    <property type="entry name" value="Inhibitor_I78"/>
    <property type="match status" value="1"/>
</dbReference>
<dbReference type="RefSeq" id="WP_097280856.1">
    <property type="nucleotide sequence ID" value="NZ_OCNJ01000010.1"/>
</dbReference>
<dbReference type="PROSITE" id="PS51257">
    <property type="entry name" value="PROKAR_LIPOPROTEIN"/>
    <property type="match status" value="1"/>
</dbReference>
<protein>
    <submittedName>
        <fullName evidence="3">Peptidase inhibitor I78 family protein</fullName>
    </submittedName>
</protein>
<dbReference type="AlphaFoldDB" id="A0A286GXL9"/>
<dbReference type="Proteomes" id="UP000219621">
    <property type="component" value="Unassembled WGS sequence"/>
</dbReference>
<evidence type="ECO:0000256" key="1">
    <source>
        <dbReference type="SAM" id="MobiDB-lite"/>
    </source>
</evidence>
<accession>A0A286GXL9</accession>
<keyword evidence="2" id="KW-0732">Signal</keyword>
<gene>
    <name evidence="3" type="ORF">SAMN05421508_11011</name>
</gene>
<evidence type="ECO:0000256" key="2">
    <source>
        <dbReference type="SAM" id="SignalP"/>
    </source>
</evidence>
<dbReference type="OrthoDB" id="8724542at2"/>
<keyword evidence="4" id="KW-1185">Reference proteome</keyword>
<name>A0A286GXL9_9PROT</name>
<sequence>MRRAPTATVLAAALTLAACASEPPPPPEPPLERPPATASAESLEACGAGDLAGAIGGRLVPGEAAAGELSVADLPRPYRVIAPGTPTDLSFRPDRLTVTLTGDGTIRQMTCG</sequence>
<dbReference type="InterPro" id="IPR021719">
    <property type="entry name" value="Prot_inh_I78"/>
</dbReference>